<dbReference type="EMBL" id="JANEYG010000048">
    <property type="protein sequence ID" value="KAJ8915899.1"/>
    <property type="molecule type" value="Genomic_DNA"/>
</dbReference>
<name>A0AAV8VPC7_9CUCU</name>
<evidence type="ECO:0000313" key="2">
    <source>
        <dbReference type="Proteomes" id="UP001159042"/>
    </source>
</evidence>
<gene>
    <name evidence="1" type="ORF">NQ315_015512</name>
</gene>
<sequence>MSVYLGLRTSSLLRCTYINCVTVCDDFKHYISPNNEHCYNNSDGERNMLLKKKTQKTTKYFAHAVIAT</sequence>
<dbReference type="AlphaFoldDB" id="A0AAV8VPC7"/>
<protein>
    <recommendedName>
        <fullName evidence="3">Secreted protein</fullName>
    </recommendedName>
</protein>
<evidence type="ECO:0008006" key="3">
    <source>
        <dbReference type="Google" id="ProtNLM"/>
    </source>
</evidence>
<dbReference type="Proteomes" id="UP001159042">
    <property type="component" value="Unassembled WGS sequence"/>
</dbReference>
<organism evidence="1 2">
    <name type="scientific">Exocentrus adspersus</name>
    <dbReference type="NCBI Taxonomy" id="1586481"/>
    <lineage>
        <taxon>Eukaryota</taxon>
        <taxon>Metazoa</taxon>
        <taxon>Ecdysozoa</taxon>
        <taxon>Arthropoda</taxon>
        <taxon>Hexapoda</taxon>
        <taxon>Insecta</taxon>
        <taxon>Pterygota</taxon>
        <taxon>Neoptera</taxon>
        <taxon>Endopterygota</taxon>
        <taxon>Coleoptera</taxon>
        <taxon>Polyphaga</taxon>
        <taxon>Cucujiformia</taxon>
        <taxon>Chrysomeloidea</taxon>
        <taxon>Cerambycidae</taxon>
        <taxon>Lamiinae</taxon>
        <taxon>Acanthocinini</taxon>
        <taxon>Exocentrus</taxon>
    </lineage>
</organism>
<proteinExistence type="predicted"/>
<evidence type="ECO:0000313" key="1">
    <source>
        <dbReference type="EMBL" id="KAJ8915899.1"/>
    </source>
</evidence>
<reference evidence="1 2" key="1">
    <citation type="journal article" date="2023" name="Insect Mol. Biol.">
        <title>Genome sequencing provides insights into the evolution of gene families encoding plant cell wall-degrading enzymes in longhorned beetles.</title>
        <authorList>
            <person name="Shin N.R."/>
            <person name="Okamura Y."/>
            <person name="Kirsch R."/>
            <person name="Pauchet Y."/>
        </authorList>
    </citation>
    <scope>NUCLEOTIDE SEQUENCE [LARGE SCALE GENOMIC DNA]</scope>
    <source>
        <strain evidence="1">EAD_L_NR</strain>
    </source>
</reference>
<accession>A0AAV8VPC7</accession>
<comment type="caution">
    <text evidence="1">The sequence shown here is derived from an EMBL/GenBank/DDBJ whole genome shotgun (WGS) entry which is preliminary data.</text>
</comment>
<keyword evidence="2" id="KW-1185">Reference proteome</keyword>